<evidence type="ECO:0008006" key="4">
    <source>
        <dbReference type="Google" id="ProtNLM"/>
    </source>
</evidence>
<protein>
    <recommendedName>
        <fullName evidence="4">Secreted protein</fullName>
    </recommendedName>
</protein>
<proteinExistence type="predicted"/>
<evidence type="ECO:0000313" key="2">
    <source>
        <dbReference type="EMBL" id="GAX18245.1"/>
    </source>
</evidence>
<gene>
    <name evidence="2" type="ORF">FisN_31Hh002</name>
</gene>
<sequence length="166" mass="18032">MKSSVVSTSLKVMALLVFLVGLASQKHAVTSFVGDRAAFKTTIVSCFNRIGVKDLDSGGPSDFTLSENEWKVFKVFQDADNNCACTVTCEDANARIDVYMTFERGPRLNDNWDGWACKETLAFNTQTCTADVPGPDSTCRLAVRGDTFPRNHSPCTVTCTVDGAGR</sequence>
<organism evidence="2 3">
    <name type="scientific">Fistulifera solaris</name>
    <name type="common">Oleaginous diatom</name>
    <dbReference type="NCBI Taxonomy" id="1519565"/>
    <lineage>
        <taxon>Eukaryota</taxon>
        <taxon>Sar</taxon>
        <taxon>Stramenopiles</taxon>
        <taxon>Ochrophyta</taxon>
        <taxon>Bacillariophyta</taxon>
        <taxon>Bacillariophyceae</taxon>
        <taxon>Bacillariophycidae</taxon>
        <taxon>Naviculales</taxon>
        <taxon>Naviculaceae</taxon>
        <taxon>Fistulifera</taxon>
    </lineage>
</organism>
<dbReference type="AlphaFoldDB" id="A0A1Z5JW33"/>
<comment type="caution">
    <text evidence="2">The sequence shown here is derived from an EMBL/GenBank/DDBJ whole genome shotgun (WGS) entry which is preliminary data.</text>
</comment>
<evidence type="ECO:0000256" key="1">
    <source>
        <dbReference type="SAM" id="SignalP"/>
    </source>
</evidence>
<dbReference type="EMBL" id="BDSP01000125">
    <property type="protein sequence ID" value="GAX18245.1"/>
    <property type="molecule type" value="Genomic_DNA"/>
</dbReference>
<keyword evidence="3" id="KW-1185">Reference proteome</keyword>
<accession>A0A1Z5JW33</accession>
<dbReference type="Proteomes" id="UP000198406">
    <property type="component" value="Unassembled WGS sequence"/>
</dbReference>
<feature type="chain" id="PRO_5012125277" description="Secreted protein" evidence="1">
    <location>
        <begin position="29"/>
        <end position="166"/>
    </location>
</feature>
<evidence type="ECO:0000313" key="3">
    <source>
        <dbReference type="Proteomes" id="UP000198406"/>
    </source>
</evidence>
<name>A0A1Z5JW33_FISSO</name>
<keyword evidence="1" id="KW-0732">Signal</keyword>
<feature type="signal peptide" evidence="1">
    <location>
        <begin position="1"/>
        <end position="28"/>
    </location>
</feature>
<reference evidence="2 3" key="1">
    <citation type="journal article" date="2015" name="Plant Cell">
        <title>Oil accumulation by the oleaginous diatom Fistulifera solaris as revealed by the genome and transcriptome.</title>
        <authorList>
            <person name="Tanaka T."/>
            <person name="Maeda Y."/>
            <person name="Veluchamy A."/>
            <person name="Tanaka M."/>
            <person name="Abida H."/>
            <person name="Marechal E."/>
            <person name="Bowler C."/>
            <person name="Muto M."/>
            <person name="Sunaga Y."/>
            <person name="Tanaka M."/>
            <person name="Yoshino T."/>
            <person name="Taniguchi T."/>
            <person name="Fukuda Y."/>
            <person name="Nemoto M."/>
            <person name="Matsumoto M."/>
            <person name="Wong P.S."/>
            <person name="Aburatani S."/>
            <person name="Fujibuchi W."/>
        </authorList>
    </citation>
    <scope>NUCLEOTIDE SEQUENCE [LARGE SCALE GENOMIC DNA]</scope>
    <source>
        <strain evidence="2 3">JPCC DA0580</strain>
    </source>
</reference>
<dbReference type="InParanoid" id="A0A1Z5JW33"/>